<evidence type="ECO:0000313" key="11">
    <source>
        <dbReference type="Proteomes" id="UP001431209"/>
    </source>
</evidence>
<accession>A0AAW2YU06</accession>
<evidence type="ECO:0000256" key="2">
    <source>
        <dbReference type="ARBA" id="ARBA00010142"/>
    </source>
</evidence>
<dbReference type="PROSITE" id="PS51421">
    <property type="entry name" value="RAS"/>
    <property type="match status" value="1"/>
</dbReference>
<keyword evidence="3" id="KW-1003">Cell membrane</keyword>
<protein>
    <submittedName>
        <fullName evidence="10">Ras related protein Rac</fullName>
    </submittedName>
</protein>
<dbReference type="Proteomes" id="UP001431209">
    <property type="component" value="Unassembled WGS sequence"/>
</dbReference>
<evidence type="ECO:0000256" key="9">
    <source>
        <dbReference type="ARBA" id="ARBA00023289"/>
    </source>
</evidence>
<dbReference type="SMART" id="SM00175">
    <property type="entry name" value="RAB"/>
    <property type="match status" value="1"/>
</dbReference>
<dbReference type="Gene3D" id="3.40.50.300">
    <property type="entry name" value="P-loop containing nucleotide triphosphate hydrolases"/>
    <property type="match status" value="1"/>
</dbReference>
<dbReference type="SUPFAM" id="SSF52540">
    <property type="entry name" value="P-loop containing nucleoside triphosphate hydrolases"/>
    <property type="match status" value="1"/>
</dbReference>
<comment type="similarity">
    <text evidence="2">Belongs to the small GTPase superfamily. Rho family.</text>
</comment>
<dbReference type="GO" id="GO:0003924">
    <property type="term" value="F:GTPase activity"/>
    <property type="evidence" value="ECO:0007669"/>
    <property type="project" value="InterPro"/>
</dbReference>
<dbReference type="NCBIfam" id="TIGR00231">
    <property type="entry name" value="small_GTP"/>
    <property type="match status" value="1"/>
</dbReference>
<evidence type="ECO:0000256" key="6">
    <source>
        <dbReference type="ARBA" id="ARBA00023134"/>
    </source>
</evidence>
<dbReference type="SMART" id="SM00173">
    <property type="entry name" value="RAS"/>
    <property type="match status" value="1"/>
</dbReference>
<organism evidence="10 11">
    <name type="scientific">Acrasis kona</name>
    <dbReference type="NCBI Taxonomy" id="1008807"/>
    <lineage>
        <taxon>Eukaryota</taxon>
        <taxon>Discoba</taxon>
        <taxon>Heterolobosea</taxon>
        <taxon>Tetramitia</taxon>
        <taxon>Eutetramitia</taxon>
        <taxon>Acrasidae</taxon>
        <taxon>Acrasis</taxon>
    </lineage>
</organism>
<evidence type="ECO:0000256" key="7">
    <source>
        <dbReference type="ARBA" id="ARBA00023136"/>
    </source>
</evidence>
<evidence type="ECO:0000256" key="5">
    <source>
        <dbReference type="ARBA" id="ARBA00022741"/>
    </source>
</evidence>
<evidence type="ECO:0000256" key="8">
    <source>
        <dbReference type="ARBA" id="ARBA00023288"/>
    </source>
</evidence>
<dbReference type="Pfam" id="PF00071">
    <property type="entry name" value="Ras"/>
    <property type="match status" value="1"/>
</dbReference>
<evidence type="ECO:0000256" key="1">
    <source>
        <dbReference type="ARBA" id="ARBA00004342"/>
    </source>
</evidence>
<proteinExistence type="inferred from homology"/>
<comment type="subcellular location">
    <subcellularLocation>
        <location evidence="1">Cell membrane</location>
        <topology evidence="1">Lipid-anchor</topology>
        <orientation evidence="1">Cytoplasmic side</orientation>
    </subcellularLocation>
</comment>
<dbReference type="InterPro" id="IPR003578">
    <property type="entry name" value="Small_GTPase_Rho"/>
</dbReference>
<comment type="caution">
    <text evidence="10">The sequence shown here is derived from an EMBL/GenBank/DDBJ whole genome shotgun (WGS) entry which is preliminary data.</text>
</comment>
<dbReference type="SMART" id="SM00174">
    <property type="entry name" value="RHO"/>
    <property type="match status" value="1"/>
</dbReference>
<gene>
    <name evidence="10" type="ORF">AKO1_007132</name>
</gene>
<dbReference type="PROSITE" id="PS51420">
    <property type="entry name" value="RHO"/>
    <property type="match status" value="1"/>
</dbReference>
<keyword evidence="7" id="KW-0472">Membrane</keyword>
<keyword evidence="9" id="KW-0636">Prenylation</keyword>
<dbReference type="GO" id="GO:0005525">
    <property type="term" value="F:GTP binding"/>
    <property type="evidence" value="ECO:0007669"/>
    <property type="project" value="UniProtKB-KW"/>
</dbReference>
<dbReference type="PROSITE" id="PS51419">
    <property type="entry name" value="RAB"/>
    <property type="match status" value="1"/>
</dbReference>
<dbReference type="FunFam" id="3.40.50.300:FF:000983">
    <property type="entry name" value="Rho family GTPase"/>
    <property type="match status" value="1"/>
</dbReference>
<name>A0AAW2YU06_9EUKA</name>
<dbReference type="EMBL" id="JAOPGA020000651">
    <property type="protein sequence ID" value="KAL0480338.1"/>
    <property type="molecule type" value="Genomic_DNA"/>
</dbReference>
<dbReference type="GO" id="GO:0007264">
    <property type="term" value="P:small GTPase-mediated signal transduction"/>
    <property type="evidence" value="ECO:0007669"/>
    <property type="project" value="InterPro"/>
</dbReference>
<dbReference type="InterPro" id="IPR001806">
    <property type="entry name" value="Small_GTPase"/>
</dbReference>
<evidence type="ECO:0000256" key="4">
    <source>
        <dbReference type="ARBA" id="ARBA00022481"/>
    </source>
</evidence>
<sequence>MARIENVKLMTVGDGAVGKTSLLMSFAMDKFPEEYEPTVFDNYTCTMVYSKAINVQLGLWDTAGQDDYEQMRPLAYPGTHVFLVCFSLVSRNSFENISSHWIKEVRTFSKDVPVVICGTKMDMVEDSQEKIGREEGESLAKSLGAHAYVECSGKTQKHMTEVFRQCCEAGLIFQNIIKNNGASTPATPAESKDSEGCCLIC</sequence>
<evidence type="ECO:0000256" key="3">
    <source>
        <dbReference type="ARBA" id="ARBA00022475"/>
    </source>
</evidence>
<reference evidence="10 11" key="1">
    <citation type="submission" date="2024-03" db="EMBL/GenBank/DDBJ databases">
        <title>The Acrasis kona genome and developmental transcriptomes reveal deep origins of eukaryotic multicellular pathways.</title>
        <authorList>
            <person name="Sheikh S."/>
            <person name="Fu C.-J."/>
            <person name="Brown M.W."/>
            <person name="Baldauf S.L."/>
        </authorList>
    </citation>
    <scope>NUCLEOTIDE SEQUENCE [LARGE SCALE GENOMIC DNA]</scope>
    <source>
        <strain evidence="10 11">ATCC MYA-3509</strain>
    </source>
</reference>
<dbReference type="PRINTS" id="PR00449">
    <property type="entry name" value="RASTRNSFRMNG"/>
</dbReference>
<dbReference type="GO" id="GO:0005886">
    <property type="term" value="C:plasma membrane"/>
    <property type="evidence" value="ECO:0007669"/>
    <property type="project" value="UniProtKB-SubCell"/>
</dbReference>
<keyword evidence="6" id="KW-0342">GTP-binding</keyword>
<dbReference type="PANTHER" id="PTHR24072">
    <property type="entry name" value="RHO FAMILY GTPASE"/>
    <property type="match status" value="1"/>
</dbReference>
<dbReference type="InterPro" id="IPR005225">
    <property type="entry name" value="Small_GTP-bd"/>
</dbReference>
<dbReference type="AlphaFoldDB" id="A0AAW2YU06"/>
<keyword evidence="11" id="KW-1185">Reference proteome</keyword>
<keyword evidence="4" id="KW-0488">Methylation</keyword>
<dbReference type="CDD" id="cd00157">
    <property type="entry name" value="Rho"/>
    <property type="match status" value="1"/>
</dbReference>
<keyword evidence="8" id="KW-0449">Lipoprotein</keyword>
<keyword evidence="5" id="KW-0547">Nucleotide-binding</keyword>
<dbReference type="InterPro" id="IPR027417">
    <property type="entry name" value="P-loop_NTPase"/>
</dbReference>
<evidence type="ECO:0000313" key="10">
    <source>
        <dbReference type="EMBL" id="KAL0480338.1"/>
    </source>
</evidence>